<dbReference type="EMBL" id="JAIBOA010000037">
    <property type="protein sequence ID" value="MBW8487609.1"/>
    <property type="molecule type" value="Genomic_DNA"/>
</dbReference>
<gene>
    <name evidence="6" type="ORF">K1Y72_35015</name>
</gene>
<sequence>MTVPMLLVGFDSDVPAAPSPPPARPNIVLVLADDLDRADLARFPQISALRRSGASFDNAIVTDSWCCPSRSTILRSQYVHSHGVKTNNPPDGGWPVFRRRGLEASTVGTWLHSAGYRTGLIGKYLNGYPGPSVPPGWDDWRVPTPRHMYAQRDFVLIENGKPCPYKKGHLDDVLTWKADAFIRSTPAGKPFFLYLAPLAPHLPAPYAPRHAGAFAGVRAPRTASFDRASSGDARWLARRPPLGRAQTARIDRVYRDRLRSTLSVDDMIGSLTRTLAATGRLNDTYLFFASDNGFHLGQHRLAPGKTTAFDEDVRVPLIVRGPGIVPGATIPSLAGTVDLAPTFADLAGAGVPSFAEGRSLVPLLRGGPPTPWRTGMLVEFFAGHVKKRPEGPDCDTRTRHGCPLPPTYAAIRTSRYTYVEYSTGERRLYDRLTDPAEMRPRTPTGVLARTMHAWLARYRSCKAESCRRADQR</sequence>
<comment type="similarity">
    <text evidence="1">Belongs to the sulfatase family.</text>
</comment>
<accession>A0ABS7G4H8</accession>
<feature type="domain" description="Sulfatase N-terminal" evidence="5">
    <location>
        <begin position="25"/>
        <end position="349"/>
    </location>
</feature>
<dbReference type="Gene3D" id="3.40.720.10">
    <property type="entry name" value="Alkaline Phosphatase, subunit A"/>
    <property type="match status" value="1"/>
</dbReference>
<name>A0ABS7G4H8_9ACTN</name>
<dbReference type="Proteomes" id="UP000774570">
    <property type="component" value="Unassembled WGS sequence"/>
</dbReference>
<evidence type="ECO:0000313" key="7">
    <source>
        <dbReference type="Proteomes" id="UP000774570"/>
    </source>
</evidence>
<dbReference type="InterPro" id="IPR000917">
    <property type="entry name" value="Sulfatase_N"/>
</dbReference>
<evidence type="ECO:0000259" key="5">
    <source>
        <dbReference type="Pfam" id="PF00884"/>
    </source>
</evidence>
<dbReference type="InterPro" id="IPR024607">
    <property type="entry name" value="Sulfatase_CS"/>
</dbReference>
<keyword evidence="2" id="KW-0732">Signal</keyword>
<dbReference type="PROSITE" id="PS00149">
    <property type="entry name" value="SULFATASE_2"/>
    <property type="match status" value="1"/>
</dbReference>
<organism evidence="6 7">
    <name type="scientific">Actinomadura parmotrematis</name>
    <dbReference type="NCBI Taxonomy" id="2864039"/>
    <lineage>
        <taxon>Bacteria</taxon>
        <taxon>Bacillati</taxon>
        <taxon>Actinomycetota</taxon>
        <taxon>Actinomycetes</taxon>
        <taxon>Streptosporangiales</taxon>
        <taxon>Thermomonosporaceae</taxon>
        <taxon>Actinomadura</taxon>
    </lineage>
</organism>
<reference evidence="6 7" key="1">
    <citation type="submission" date="2021-07" db="EMBL/GenBank/DDBJ databases">
        <title>Actinomadura sp. PM05-2 isolated from lichen.</title>
        <authorList>
            <person name="Somphong A."/>
            <person name="Phongsopitanun W."/>
            <person name="Tanasupawat S."/>
            <person name="Peongsungnone V."/>
        </authorList>
    </citation>
    <scope>NUCLEOTIDE SEQUENCE [LARGE SCALE GENOMIC DNA]</scope>
    <source>
        <strain evidence="6 7">PM05-2</strain>
    </source>
</reference>
<evidence type="ECO:0000256" key="2">
    <source>
        <dbReference type="ARBA" id="ARBA00022729"/>
    </source>
</evidence>
<dbReference type="PANTHER" id="PTHR43108">
    <property type="entry name" value="N-ACETYLGLUCOSAMINE-6-SULFATASE FAMILY MEMBER"/>
    <property type="match status" value="1"/>
</dbReference>
<dbReference type="Pfam" id="PF00884">
    <property type="entry name" value="Sulfatase"/>
    <property type="match status" value="1"/>
</dbReference>
<comment type="caution">
    <text evidence="6">The sequence shown here is derived from an EMBL/GenBank/DDBJ whole genome shotgun (WGS) entry which is preliminary data.</text>
</comment>
<proteinExistence type="inferred from homology"/>
<evidence type="ECO:0000313" key="6">
    <source>
        <dbReference type="EMBL" id="MBW8487609.1"/>
    </source>
</evidence>
<dbReference type="CDD" id="cd16147">
    <property type="entry name" value="G6S"/>
    <property type="match status" value="1"/>
</dbReference>
<keyword evidence="3" id="KW-0378">Hydrolase</keyword>
<evidence type="ECO:0000256" key="3">
    <source>
        <dbReference type="ARBA" id="ARBA00022801"/>
    </source>
</evidence>
<evidence type="ECO:0000256" key="1">
    <source>
        <dbReference type="ARBA" id="ARBA00008779"/>
    </source>
</evidence>
<dbReference type="SUPFAM" id="SSF53649">
    <property type="entry name" value="Alkaline phosphatase-like"/>
    <property type="match status" value="1"/>
</dbReference>
<dbReference type="InterPro" id="IPR017850">
    <property type="entry name" value="Alkaline_phosphatase_core_sf"/>
</dbReference>
<protein>
    <submittedName>
        <fullName evidence="6">Sulfatase</fullName>
    </submittedName>
</protein>
<keyword evidence="4" id="KW-0325">Glycoprotein</keyword>
<dbReference type="PANTHER" id="PTHR43108:SF8">
    <property type="entry name" value="SD21168P"/>
    <property type="match status" value="1"/>
</dbReference>
<evidence type="ECO:0000256" key="4">
    <source>
        <dbReference type="ARBA" id="ARBA00023180"/>
    </source>
</evidence>
<keyword evidence="7" id="KW-1185">Reference proteome</keyword>